<dbReference type="GO" id="GO:0000049">
    <property type="term" value="F:tRNA binding"/>
    <property type="evidence" value="ECO:0007669"/>
    <property type="project" value="TreeGrafter"/>
</dbReference>
<dbReference type="PROSITE" id="PS51163">
    <property type="entry name" value="YRDC"/>
    <property type="match status" value="1"/>
</dbReference>
<dbReference type="Pfam" id="PF01300">
    <property type="entry name" value="Sua5_yciO_yrdC"/>
    <property type="match status" value="1"/>
</dbReference>
<evidence type="ECO:0000256" key="1">
    <source>
        <dbReference type="ARBA" id="ARBA00004496"/>
    </source>
</evidence>
<accession>A0AAV3XXY0</accession>
<evidence type="ECO:0000256" key="2">
    <source>
        <dbReference type="ARBA" id="ARBA00007663"/>
    </source>
</evidence>
<evidence type="ECO:0000256" key="7">
    <source>
        <dbReference type="ARBA" id="ARBA00048366"/>
    </source>
</evidence>
<dbReference type="GO" id="GO:0005737">
    <property type="term" value="C:cytoplasm"/>
    <property type="evidence" value="ECO:0007669"/>
    <property type="project" value="UniProtKB-SubCell"/>
</dbReference>
<dbReference type="AlphaFoldDB" id="A0AAV3XXY0"/>
<keyword evidence="5" id="KW-0963">Cytoplasm</keyword>
<comment type="catalytic activity">
    <reaction evidence="7">
        <text>L-threonine + hydrogencarbonate + ATP = L-threonylcarbamoyladenylate + diphosphate + H2O</text>
        <dbReference type="Rhea" id="RHEA:36407"/>
        <dbReference type="ChEBI" id="CHEBI:15377"/>
        <dbReference type="ChEBI" id="CHEBI:17544"/>
        <dbReference type="ChEBI" id="CHEBI:30616"/>
        <dbReference type="ChEBI" id="CHEBI:33019"/>
        <dbReference type="ChEBI" id="CHEBI:57926"/>
        <dbReference type="ChEBI" id="CHEBI:73682"/>
        <dbReference type="EC" id="2.7.7.87"/>
    </reaction>
</comment>
<evidence type="ECO:0000313" key="10">
    <source>
        <dbReference type="Proteomes" id="UP000735302"/>
    </source>
</evidence>
<dbReference type="GO" id="GO:0006450">
    <property type="term" value="P:regulation of translational fidelity"/>
    <property type="evidence" value="ECO:0007669"/>
    <property type="project" value="TreeGrafter"/>
</dbReference>
<comment type="caution">
    <text evidence="9">The sequence shown here is derived from an EMBL/GenBank/DDBJ whole genome shotgun (WGS) entry which is preliminary data.</text>
</comment>
<gene>
    <name evidence="9" type="ORF">PoB_000148700</name>
</gene>
<evidence type="ECO:0000259" key="8">
    <source>
        <dbReference type="PROSITE" id="PS51163"/>
    </source>
</evidence>
<protein>
    <recommendedName>
        <fullName evidence="4">Threonylcarbamoyl-AMP synthase</fullName>
        <ecNumber evidence="3">2.7.7.87</ecNumber>
    </recommendedName>
</protein>
<dbReference type="InterPro" id="IPR017945">
    <property type="entry name" value="DHBP_synth_RibB-like_a/b_dom"/>
</dbReference>
<dbReference type="GO" id="GO:0003725">
    <property type="term" value="F:double-stranded RNA binding"/>
    <property type="evidence" value="ECO:0007669"/>
    <property type="project" value="InterPro"/>
</dbReference>
<keyword evidence="6" id="KW-0808">Transferase</keyword>
<dbReference type="EC" id="2.7.7.87" evidence="3"/>
<evidence type="ECO:0000256" key="6">
    <source>
        <dbReference type="ARBA" id="ARBA00022679"/>
    </source>
</evidence>
<reference evidence="9 10" key="1">
    <citation type="journal article" date="2021" name="Elife">
        <title>Chloroplast acquisition without the gene transfer in kleptoplastic sea slugs, Plakobranchus ocellatus.</title>
        <authorList>
            <person name="Maeda T."/>
            <person name="Takahashi S."/>
            <person name="Yoshida T."/>
            <person name="Shimamura S."/>
            <person name="Takaki Y."/>
            <person name="Nagai Y."/>
            <person name="Toyoda A."/>
            <person name="Suzuki Y."/>
            <person name="Arimoto A."/>
            <person name="Ishii H."/>
            <person name="Satoh N."/>
            <person name="Nishiyama T."/>
            <person name="Hasebe M."/>
            <person name="Maruyama T."/>
            <person name="Minagawa J."/>
            <person name="Obokata J."/>
            <person name="Shigenobu S."/>
        </authorList>
    </citation>
    <scope>NUCLEOTIDE SEQUENCE [LARGE SCALE GENOMIC DNA]</scope>
</reference>
<comment type="similarity">
    <text evidence="2">Belongs to the SUA5 family.</text>
</comment>
<evidence type="ECO:0000256" key="4">
    <source>
        <dbReference type="ARBA" id="ARBA00015492"/>
    </source>
</evidence>
<dbReference type="EMBL" id="BLXT01000198">
    <property type="protein sequence ID" value="GFN74981.1"/>
    <property type="molecule type" value="Genomic_DNA"/>
</dbReference>
<keyword evidence="10" id="KW-1185">Reference proteome</keyword>
<evidence type="ECO:0000256" key="5">
    <source>
        <dbReference type="ARBA" id="ARBA00022490"/>
    </source>
</evidence>
<proteinExistence type="inferred from homology"/>
<organism evidence="9 10">
    <name type="scientific">Plakobranchus ocellatus</name>
    <dbReference type="NCBI Taxonomy" id="259542"/>
    <lineage>
        <taxon>Eukaryota</taxon>
        <taxon>Metazoa</taxon>
        <taxon>Spiralia</taxon>
        <taxon>Lophotrochozoa</taxon>
        <taxon>Mollusca</taxon>
        <taxon>Gastropoda</taxon>
        <taxon>Heterobranchia</taxon>
        <taxon>Euthyneura</taxon>
        <taxon>Panpulmonata</taxon>
        <taxon>Sacoglossa</taxon>
        <taxon>Placobranchoidea</taxon>
        <taxon>Plakobranchidae</taxon>
        <taxon>Plakobranchus</taxon>
    </lineage>
</organism>
<dbReference type="GO" id="GO:0061710">
    <property type="term" value="F:L-threonylcarbamoyladenylate synthase"/>
    <property type="evidence" value="ECO:0007669"/>
    <property type="project" value="UniProtKB-EC"/>
</dbReference>
<dbReference type="PANTHER" id="PTHR17490">
    <property type="entry name" value="SUA5"/>
    <property type="match status" value="1"/>
</dbReference>
<feature type="domain" description="YrdC-like" evidence="8">
    <location>
        <begin position="1"/>
        <end position="120"/>
    </location>
</feature>
<dbReference type="SUPFAM" id="SSF55821">
    <property type="entry name" value="YrdC/RibB"/>
    <property type="match status" value="1"/>
</dbReference>
<dbReference type="InterPro" id="IPR006070">
    <property type="entry name" value="Sua5-like_dom"/>
</dbReference>
<sequence length="148" mass="15683">MWRCYPGGISCVVPKGDWLKRLGLGASADKIGTEDSICIRVPDSTVLAYLVSLSGPVALTSANPSGGEDSTHHDMVISSLGNKLAGVVCDGASNEQVASTVVNCMRIDEGVINFIRLGCVSKEVVDAHFEAAKEDIKSSFENCRHSKL</sequence>
<name>A0AAV3XXY0_9GAST</name>
<evidence type="ECO:0000256" key="3">
    <source>
        <dbReference type="ARBA" id="ARBA00012584"/>
    </source>
</evidence>
<dbReference type="Gene3D" id="3.90.870.10">
    <property type="entry name" value="DHBP synthase"/>
    <property type="match status" value="1"/>
</dbReference>
<dbReference type="Proteomes" id="UP000735302">
    <property type="component" value="Unassembled WGS sequence"/>
</dbReference>
<comment type="subcellular location">
    <subcellularLocation>
        <location evidence="1">Cytoplasm</location>
    </subcellularLocation>
</comment>
<dbReference type="InterPro" id="IPR050156">
    <property type="entry name" value="TC-AMP_synthase_SUA5"/>
</dbReference>
<dbReference type="PANTHER" id="PTHR17490:SF14">
    <property type="entry name" value="THREONYLCARBAMOYL-AMP SYNTHASE"/>
    <property type="match status" value="1"/>
</dbReference>
<evidence type="ECO:0000313" key="9">
    <source>
        <dbReference type="EMBL" id="GFN74981.1"/>
    </source>
</evidence>